<dbReference type="Pfam" id="PF00929">
    <property type="entry name" value="RNase_T"/>
    <property type="match status" value="1"/>
</dbReference>
<gene>
    <name evidence="8" type="primary">rnt</name>
    <name evidence="10" type="ORF">MARGE09_P2150</name>
</gene>
<dbReference type="GO" id="GO:0005829">
    <property type="term" value="C:cytosol"/>
    <property type="evidence" value="ECO:0007669"/>
    <property type="project" value="TreeGrafter"/>
</dbReference>
<keyword evidence="4 8" id="KW-0479">Metal-binding</keyword>
<evidence type="ECO:0000256" key="7">
    <source>
        <dbReference type="ARBA" id="ARBA00022842"/>
    </source>
</evidence>
<dbReference type="RefSeq" id="WP_236981975.1">
    <property type="nucleotide sequence ID" value="NZ_AP023086.1"/>
</dbReference>
<organism evidence="10 11">
    <name type="scientific">Marinagarivorans cellulosilyticus</name>
    <dbReference type="NCBI Taxonomy" id="2721545"/>
    <lineage>
        <taxon>Bacteria</taxon>
        <taxon>Pseudomonadati</taxon>
        <taxon>Pseudomonadota</taxon>
        <taxon>Gammaproteobacteria</taxon>
        <taxon>Cellvibrionales</taxon>
        <taxon>Cellvibrionaceae</taxon>
        <taxon>Marinagarivorans</taxon>
    </lineage>
</organism>
<keyword evidence="5 8" id="KW-0378">Hydrolase</keyword>
<comment type="subunit">
    <text evidence="1 8">Homodimer.</text>
</comment>
<dbReference type="Proteomes" id="UP001320119">
    <property type="component" value="Chromosome"/>
</dbReference>
<evidence type="ECO:0000256" key="3">
    <source>
        <dbReference type="ARBA" id="ARBA00022722"/>
    </source>
</evidence>
<evidence type="ECO:0000256" key="6">
    <source>
        <dbReference type="ARBA" id="ARBA00022839"/>
    </source>
</evidence>
<keyword evidence="2 8" id="KW-0819">tRNA processing</keyword>
<dbReference type="InterPro" id="IPR036397">
    <property type="entry name" value="RNaseH_sf"/>
</dbReference>
<dbReference type="PANTHER" id="PTHR30231">
    <property type="entry name" value="DNA POLYMERASE III SUBUNIT EPSILON"/>
    <property type="match status" value="1"/>
</dbReference>
<keyword evidence="7 8" id="KW-0460">Magnesium</keyword>
<feature type="site" description="Important for substrate binding and specificity" evidence="8">
    <location>
        <position position="79"/>
    </location>
</feature>
<evidence type="ECO:0000256" key="8">
    <source>
        <dbReference type="HAMAP-Rule" id="MF_00157"/>
    </source>
</evidence>
<dbReference type="CDD" id="cd06134">
    <property type="entry name" value="RNaseT"/>
    <property type="match status" value="1"/>
</dbReference>
<comment type="cofactor">
    <cofactor evidence="8">
        <name>Mg(2+)</name>
        <dbReference type="ChEBI" id="CHEBI:18420"/>
    </cofactor>
    <text evidence="8">Binds two Mg(2+) per subunit. The active form of the enzyme binds two Mg(2+) ions in its active site. The first Mg(2+) forms only one salt bridge with the protein.</text>
</comment>
<keyword evidence="11" id="KW-1185">Reference proteome</keyword>
<evidence type="ECO:0000313" key="10">
    <source>
        <dbReference type="EMBL" id="BCD97949.1"/>
    </source>
</evidence>
<feature type="site" description="Important for substrate binding and specificity" evidence="8">
    <location>
        <position position="148"/>
    </location>
</feature>
<comment type="similarity">
    <text evidence="8">Belongs to the RNase T family.</text>
</comment>
<evidence type="ECO:0000256" key="2">
    <source>
        <dbReference type="ARBA" id="ARBA00022694"/>
    </source>
</evidence>
<feature type="active site" description="Proton donor/acceptor" evidence="8">
    <location>
        <position position="183"/>
    </location>
</feature>
<dbReference type="GO" id="GO:0016896">
    <property type="term" value="F:RNA exonuclease activity, producing 5'-phosphomonoesters"/>
    <property type="evidence" value="ECO:0007669"/>
    <property type="project" value="UniProtKB-UniRule"/>
</dbReference>
<comment type="function">
    <text evidence="8">Trims short 3' overhangs of a variety of RNA species, leaving a one or two nucleotide 3' overhang. Responsible for the end-turnover of tRNA: specifically removes the terminal AMP residue from uncharged tRNA (tRNA-C-C-A). Also appears to be involved in tRNA biosynthesis.</text>
</comment>
<sequence length="222" mass="24465">MSDTEANETTVFASRFRGYLPVIIDVETGGFNAKTDALLEIAAVMLDMDDDGIITPGATIEFNVEPFEGANIEQSALDFTGIKVDCELRGAVPEDQAMNDVFSAIRKKIKQYDCKRAIMVGHNAHFDLGFVHAAAERCAVKRNPFHPFSCFDTATLSGLAFGHTVLAKTCQIAGIDFSNREAHSAAYDAQKTAELFCMIVNKWQELGGWPIIREDFNPFTLE</sequence>
<evidence type="ECO:0000259" key="9">
    <source>
        <dbReference type="SMART" id="SM00479"/>
    </source>
</evidence>
<dbReference type="FunFam" id="3.30.420.10:FF:000009">
    <property type="entry name" value="Ribonuclease T"/>
    <property type="match status" value="1"/>
</dbReference>
<evidence type="ECO:0000256" key="4">
    <source>
        <dbReference type="ARBA" id="ARBA00022723"/>
    </source>
</evidence>
<dbReference type="InterPro" id="IPR012337">
    <property type="entry name" value="RNaseH-like_sf"/>
</dbReference>
<dbReference type="Gene3D" id="3.30.420.10">
    <property type="entry name" value="Ribonuclease H-like superfamily/Ribonuclease H"/>
    <property type="match status" value="1"/>
</dbReference>
<dbReference type="GO" id="GO:0003676">
    <property type="term" value="F:nucleic acid binding"/>
    <property type="evidence" value="ECO:0007669"/>
    <property type="project" value="InterPro"/>
</dbReference>
<dbReference type="EMBL" id="AP023086">
    <property type="protein sequence ID" value="BCD97949.1"/>
    <property type="molecule type" value="Genomic_DNA"/>
</dbReference>
<dbReference type="PANTHER" id="PTHR30231:SF2">
    <property type="entry name" value="RIBONUCLEASE T"/>
    <property type="match status" value="1"/>
</dbReference>
<dbReference type="GO" id="GO:0008033">
    <property type="term" value="P:tRNA processing"/>
    <property type="evidence" value="ECO:0007669"/>
    <property type="project" value="UniProtKB-KW"/>
</dbReference>
<feature type="binding site" evidence="8">
    <location>
        <position position="183"/>
    </location>
    <ligand>
        <name>Mg(2+)</name>
        <dbReference type="ChEBI" id="CHEBI:18420"/>
        <label>2</label>
        <note>catalytic</note>
    </ligand>
</feature>
<feature type="binding site" evidence="8">
    <location>
        <position position="188"/>
    </location>
    <ligand>
        <name>Mg(2+)</name>
        <dbReference type="ChEBI" id="CHEBI:18420"/>
        <label>2</label>
        <note>catalytic</note>
    </ligand>
</feature>
<dbReference type="HAMAP" id="MF_00157">
    <property type="entry name" value="RNase_T"/>
    <property type="match status" value="1"/>
</dbReference>
<name>A0AAN1WI20_9GAMM</name>
<feature type="binding site" evidence="8">
    <location>
        <position position="27"/>
    </location>
    <ligand>
        <name>Mg(2+)</name>
        <dbReference type="ChEBI" id="CHEBI:18420"/>
        <label>2</label>
        <note>catalytic</note>
    </ligand>
</feature>
<protein>
    <recommendedName>
        <fullName evidence="8">Ribonuclease T</fullName>
        <ecNumber evidence="8">3.1.13.-</ecNumber>
    </recommendedName>
    <alternativeName>
        <fullName evidence="8">Exoribonuclease T</fullName>
        <shortName evidence="8">RNase T</shortName>
    </alternativeName>
</protein>
<dbReference type="GO" id="GO:0000287">
    <property type="term" value="F:magnesium ion binding"/>
    <property type="evidence" value="ECO:0007669"/>
    <property type="project" value="UniProtKB-UniRule"/>
</dbReference>
<dbReference type="EC" id="3.1.13.-" evidence="8"/>
<dbReference type="KEGG" id="marq:MARGE09_P2150"/>
<evidence type="ECO:0000256" key="1">
    <source>
        <dbReference type="ARBA" id="ARBA00011738"/>
    </source>
</evidence>
<dbReference type="AlphaFoldDB" id="A0AAN1WI20"/>
<dbReference type="SMART" id="SM00479">
    <property type="entry name" value="EXOIII"/>
    <property type="match status" value="1"/>
</dbReference>
<dbReference type="GO" id="GO:0045004">
    <property type="term" value="P:DNA replication proofreading"/>
    <property type="evidence" value="ECO:0007669"/>
    <property type="project" value="TreeGrafter"/>
</dbReference>
<proteinExistence type="inferred from homology"/>
<feature type="domain" description="Exonuclease" evidence="9">
    <location>
        <begin position="20"/>
        <end position="205"/>
    </location>
</feature>
<reference evidence="10 11" key="1">
    <citation type="journal article" date="2022" name="IScience">
        <title>An ultrasensitive nanofiber-based assay for enzymatic hydrolysis and deep-sea microbial degradation of cellulose.</title>
        <authorList>
            <person name="Tsudome M."/>
            <person name="Tachioka M."/>
            <person name="Miyazaki M."/>
            <person name="Uchimura K."/>
            <person name="Tsuda M."/>
            <person name="Takaki Y."/>
            <person name="Deguchi S."/>
        </authorList>
    </citation>
    <scope>NUCLEOTIDE SEQUENCE [LARGE SCALE GENOMIC DNA]</scope>
    <source>
        <strain evidence="10 11">GE09</strain>
    </source>
</reference>
<dbReference type="InterPro" id="IPR005987">
    <property type="entry name" value="RNase_T"/>
</dbReference>
<feature type="binding site" evidence="8">
    <location>
        <position position="25"/>
    </location>
    <ligand>
        <name>Mg(2+)</name>
        <dbReference type="ChEBI" id="CHEBI:18420"/>
        <label>1</label>
        <note>catalytic</note>
    </ligand>
</feature>
<dbReference type="SUPFAM" id="SSF53098">
    <property type="entry name" value="Ribonuclease H-like"/>
    <property type="match status" value="1"/>
</dbReference>
<dbReference type="NCBIfam" id="TIGR01298">
    <property type="entry name" value="RNaseT"/>
    <property type="match status" value="1"/>
</dbReference>
<feature type="site" description="Important for substrate binding and specificity" evidence="8">
    <location>
        <position position="31"/>
    </location>
</feature>
<dbReference type="InterPro" id="IPR013520">
    <property type="entry name" value="Ribonucl_H"/>
</dbReference>
<dbReference type="GO" id="GO:0008408">
    <property type="term" value="F:3'-5' exonuclease activity"/>
    <property type="evidence" value="ECO:0007669"/>
    <property type="project" value="TreeGrafter"/>
</dbReference>
<feature type="site" description="Important for substrate binding and specificity" evidence="8">
    <location>
        <position position="126"/>
    </location>
</feature>
<keyword evidence="3 8" id="KW-0540">Nuclease</keyword>
<evidence type="ECO:0000313" key="11">
    <source>
        <dbReference type="Proteomes" id="UP001320119"/>
    </source>
</evidence>
<accession>A0AAN1WI20</accession>
<evidence type="ECO:0000256" key="5">
    <source>
        <dbReference type="ARBA" id="ARBA00022801"/>
    </source>
</evidence>
<keyword evidence="6 8" id="KW-0269">Exonuclease</keyword>
<feature type="binding site" evidence="8">
    <location>
        <position position="25"/>
    </location>
    <ligand>
        <name>Mg(2+)</name>
        <dbReference type="ChEBI" id="CHEBI:18420"/>
        <label>2</label>
        <note>catalytic</note>
    </ligand>
</feature>